<reference evidence="1" key="1">
    <citation type="submission" date="2020-04" db="EMBL/GenBank/DDBJ databases">
        <authorList>
            <person name="Zhang T."/>
        </authorList>
    </citation>
    <scope>NUCLEOTIDE SEQUENCE</scope>
    <source>
        <strain evidence="1">HKST-UBA11</strain>
    </source>
</reference>
<gene>
    <name evidence="1" type="ORF">KC717_00370</name>
</gene>
<organism evidence="1 2">
    <name type="scientific">Candidatus Dojkabacteria bacterium</name>
    <dbReference type="NCBI Taxonomy" id="2099670"/>
    <lineage>
        <taxon>Bacteria</taxon>
        <taxon>Candidatus Dojkabacteria</taxon>
    </lineage>
</organism>
<evidence type="ECO:0000313" key="2">
    <source>
        <dbReference type="Proteomes" id="UP000754563"/>
    </source>
</evidence>
<accession>A0A955L7L0</accession>
<evidence type="ECO:0000313" key="1">
    <source>
        <dbReference type="EMBL" id="MCA9385081.1"/>
    </source>
</evidence>
<reference evidence="1" key="2">
    <citation type="journal article" date="2021" name="Microbiome">
        <title>Successional dynamics and alternative stable states in a saline activated sludge microbial community over 9 years.</title>
        <authorList>
            <person name="Wang Y."/>
            <person name="Ye J."/>
            <person name="Ju F."/>
            <person name="Liu L."/>
            <person name="Boyd J.A."/>
            <person name="Deng Y."/>
            <person name="Parks D.H."/>
            <person name="Jiang X."/>
            <person name="Yin X."/>
            <person name="Woodcroft B.J."/>
            <person name="Tyson G.W."/>
            <person name="Hugenholtz P."/>
            <person name="Polz M.F."/>
            <person name="Zhang T."/>
        </authorList>
    </citation>
    <scope>NUCLEOTIDE SEQUENCE</scope>
    <source>
        <strain evidence="1">HKST-UBA11</strain>
    </source>
</reference>
<comment type="caution">
    <text evidence="1">The sequence shown here is derived from an EMBL/GenBank/DDBJ whole genome shotgun (WGS) entry which is preliminary data.</text>
</comment>
<dbReference type="AlphaFoldDB" id="A0A955L7L0"/>
<dbReference type="Proteomes" id="UP000754563">
    <property type="component" value="Unassembled WGS sequence"/>
</dbReference>
<proteinExistence type="predicted"/>
<dbReference type="Gene3D" id="1.10.3210.10">
    <property type="entry name" value="Hypothetical protein af1432"/>
    <property type="match status" value="1"/>
</dbReference>
<protein>
    <submittedName>
        <fullName evidence="1">Uncharacterized protein</fullName>
    </submittedName>
</protein>
<dbReference type="EMBL" id="JAGQLH010000003">
    <property type="protein sequence ID" value="MCA9385081.1"/>
    <property type="molecule type" value="Genomic_DNA"/>
</dbReference>
<name>A0A955L7L0_9BACT</name>
<sequence>MIPPEITSETNSLRRFAYTIYTGFYLGYKNFICQANDQSGRRFVVSRAKQMQDSGFMALMDRTSGSLDWISPLEVGEGEQLVEKLRPIIELQISSDQVRKYNAGHTALMANFWGYHSIIRDKNIAQAVQIAGFVHSDDVRKGNGYTNYSAHIERVFITSNTEAKRLGIDQVLVGTLSMLHDVPEDIYEVLQGAGVECADKLNTREAMFTYLSIVYKDYPKVVDQLRLLTMDYDPDKKTIANSILTGTDKTEDGAKIEAKMITDLLKASVWQSKIAHMDEETALVKMSDMLANSDGFKLNPAKMLQRLIMCQAIKDNPNIGHRFNYLISEFCQKNQDNILRLEDGIDILLPIISQVQDSKDAGIIYGVELPQCGIDFSEYNSREKLEHLVARSISDALYGGV</sequence>